<evidence type="ECO:0000256" key="5">
    <source>
        <dbReference type="ARBA" id="ARBA00023014"/>
    </source>
</evidence>
<feature type="domain" description="MIP18 family-like" evidence="9">
    <location>
        <begin position="4"/>
        <end position="74"/>
    </location>
</feature>
<dbReference type="GO" id="GO:0016226">
    <property type="term" value="P:iron-sulfur cluster assembly"/>
    <property type="evidence" value="ECO:0007669"/>
    <property type="project" value="InterPro"/>
</dbReference>
<dbReference type="EMBL" id="RXGA01000001">
    <property type="protein sequence ID" value="RWX74102.1"/>
    <property type="molecule type" value="Genomic_DNA"/>
</dbReference>
<evidence type="ECO:0000256" key="6">
    <source>
        <dbReference type="ARBA" id="ARBA00058094"/>
    </source>
</evidence>
<evidence type="ECO:0000256" key="3">
    <source>
        <dbReference type="ARBA" id="ARBA00022840"/>
    </source>
</evidence>
<comment type="similarity">
    <text evidence="8">Belongs to the Mrp/NBP35 ATP-binding proteins family.</text>
</comment>
<dbReference type="Pfam" id="PF01883">
    <property type="entry name" value="FeS_assembly_P"/>
    <property type="match status" value="1"/>
</dbReference>
<dbReference type="InterPro" id="IPR019591">
    <property type="entry name" value="Mrp/NBP35_ATP-bd"/>
</dbReference>
<evidence type="ECO:0000313" key="10">
    <source>
        <dbReference type="EMBL" id="RWX74102.1"/>
    </source>
</evidence>
<accession>A0A3S4UHV4</accession>
<evidence type="ECO:0000256" key="2">
    <source>
        <dbReference type="ARBA" id="ARBA00022741"/>
    </source>
</evidence>
<comment type="function">
    <text evidence="6 8">Binds and transfers iron-sulfur (Fe-S) clusters to target apoproteins. Can hydrolyze ATP.</text>
</comment>
<dbReference type="InterPro" id="IPR000808">
    <property type="entry name" value="Mrp-like_CS"/>
</dbReference>
<keyword evidence="1 8" id="KW-0479">Metal-binding</keyword>
<reference evidence="10 11" key="1">
    <citation type="submission" date="2018-12" db="EMBL/GenBank/DDBJ databases">
        <title>The complete genome of the methanogenic archaea of the candidate phylum Verstraetearchaeota, obtained from the metagenome of underground thermal water.</title>
        <authorList>
            <person name="Kadnikov V.V."/>
            <person name="Mardanov A.V."/>
            <person name="Beletsky A.V."/>
            <person name="Karnachuk O.V."/>
            <person name="Ravin N.V."/>
        </authorList>
    </citation>
    <scope>NUCLEOTIDE SEQUENCE [LARGE SCALE GENOMIC DNA]</scope>
    <source>
        <strain evidence="10">Ch88</strain>
    </source>
</reference>
<dbReference type="FunFam" id="3.40.50.300:FF:001119">
    <property type="entry name" value="Iron-sulfur cluster carrier protein"/>
    <property type="match status" value="1"/>
</dbReference>
<dbReference type="InterPro" id="IPR044304">
    <property type="entry name" value="NUBPL-like"/>
</dbReference>
<organism evidence="10 11">
    <name type="scientific">Methanosuratincola subterraneus</name>
    <dbReference type="NCBI Taxonomy" id="2593994"/>
    <lineage>
        <taxon>Archaea</taxon>
        <taxon>Thermoproteota</taxon>
        <taxon>Methanosuratincolia</taxon>
        <taxon>Candidatus Methanomethylicales</taxon>
        <taxon>Candidatus Methanomethylicaceae</taxon>
        <taxon>Candidatus Methanosuratincola (ex Vanwonterghem et al. 2016)</taxon>
    </lineage>
</organism>
<dbReference type="GO" id="GO:0005524">
    <property type="term" value="F:ATP binding"/>
    <property type="evidence" value="ECO:0007669"/>
    <property type="project" value="UniProtKB-UniRule"/>
</dbReference>
<keyword evidence="8" id="KW-0378">Hydrolase</keyword>
<dbReference type="PROSITE" id="PS01215">
    <property type="entry name" value="MRP"/>
    <property type="match status" value="1"/>
</dbReference>
<dbReference type="Pfam" id="PF10609">
    <property type="entry name" value="ParA"/>
    <property type="match status" value="1"/>
</dbReference>
<evidence type="ECO:0000256" key="1">
    <source>
        <dbReference type="ARBA" id="ARBA00022723"/>
    </source>
</evidence>
<evidence type="ECO:0000259" key="9">
    <source>
        <dbReference type="Pfam" id="PF01883"/>
    </source>
</evidence>
<dbReference type="SUPFAM" id="SSF117916">
    <property type="entry name" value="Fe-S cluster assembly (FSCA) domain-like"/>
    <property type="match status" value="1"/>
</dbReference>
<dbReference type="GO" id="GO:0140663">
    <property type="term" value="F:ATP-dependent FeS chaperone activity"/>
    <property type="evidence" value="ECO:0007669"/>
    <property type="project" value="InterPro"/>
</dbReference>
<evidence type="ECO:0000256" key="7">
    <source>
        <dbReference type="ARBA" id="ARBA00074706"/>
    </source>
</evidence>
<dbReference type="InterPro" id="IPR034904">
    <property type="entry name" value="FSCA_dom_sf"/>
</dbReference>
<comment type="subunit">
    <text evidence="8">Homodimer.</text>
</comment>
<gene>
    <name evidence="10" type="ORF">Metus_0127</name>
</gene>
<dbReference type="PANTHER" id="PTHR42961">
    <property type="entry name" value="IRON-SULFUR PROTEIN NUBPL"/>
    <property type="match status" value="1"/>
</dbReference>
<feature type="binding site" evidence="8">
    <location>
        <begin position="119"/>
        <end position="126"/>
    </location>
    <ligand>
        <name>ATP</name>
        <dbReference type="ChEBI" id="CHEBI:30616"/>
    </ligand>
</feature>
<keyword evidence="4 8" id="KW-0408">Iron</keyword>
<dbReference type="InterPro" id="IPR033756">
    <property type="entry name" value="YlxH/NBP35"/>
</dbReference>
<dbReference type="Gene3D" id="3.40.50.300">
    <property type="entry name" value="P-loop containing nucleotide triphosphate hydrolases"/>
    <property type="match status" value="1"/>
</dbReference>
<dbReference type="HAMAP" id="MF_02040">
    <property type="entry name" value="Mrp_NBP35"/>
    <property type="match status" value="1"/>
</dbReference>
<dbReference type="GO" id="GO:0046872">
    <property type="term" value="F:metal ion binding"/>
    <property type="evidence" value="ECO:0007669"/>
    <property type="project" value="UniProtKB-KW"/>
</dbReference>
<dbReference type="PANTHER" id="PTHR42961:SF2">
    <property type="entry name" value="IRON-SULFUR PROTEIN NUBPL"/>
    <property type="match status" value="1"/>
</dbReference>
<keyword evidence="3 8" id="KW-0067">ATP-binding</keyword>
<dbReference type="Gene3D" id="3.30.300.130">
    <property type="entry name" value="Fe-S cluster assembly (FSCA)"/>
    <property type="match status" value="1"/>
</dbReference>
<evidence type="ECO:0000256" key="8">
    <source>
        <dbReference type="HAMAP-Rule" id="MF_02040"/>
    </source>
</evidence>
<dbReference type="InterPro" id="IPR002744">
    <property type="entry name" value="MIP18-like"/>
</dbReference>
<name>A0A3S4UHV4_METS7</name>
<proteinExistence type="inferred from homology"/>
<evidence type="ECO:0000313" key="11">
    <source>
        <dbReference type="Proteomes" id="UP000288215"/>
    </source>
</evidence>
<evidence type="ECO:0000256" key="4">
    <source>
        <dbReference type="ARBA" id="ARBA00023004"/>
    </source>
</evidence>
<dbReference type="AlphaFoldDB" id="A0A3S4UHV4"/>
<dbReference type="Proteomes" id="UP000288215">
    <property type="component" value="Unassembled WGS sequence"/>
</dbReference>
<dbReference type="SUPFAM" id="SSF52540">
    <property type="entry name" value="P-loop containing nucleoside triphosphate hydrolases"/>
    <property type="match status" value="1"/>
</dbReference>
<dbReference type="CDD" id="cd02037">
    <property type="entry name" value="Mrp_NBP35"/>
    <property type="match status" value="1"/>
</dbReference>
<comment type="caution">
    <text evidence="10">The sequence shown here is derived from an EMBL/GenBank/DDBJ whole genome shotgun (WGS) entry which is preliminary data.</text>
</comment>
<dbReference type="GO" id="GO:0016887">
    <property type="term" value="F:ATP hydrolysis activity"/>
    <property type="evidence" value="ECO:0007669"/>
    <property type="project" value="UniProtKB-UniRule"/>
</dbReference>
<keyword evidence="5 8" id="KW-0411">Iron-sulfur</keyword>
<dbReference type="InterPro" id="IPR027417">
    <property type="entry name" value="P-loop_NTPase"/>
</dbReference>
<protein>
    <recommendedName>
        <fullName evidence="7 8">Iron-sulfur cluster carrier protein</fullName>
    </recommendedName>
</protein>
<dbReference type="GO" id="GO:0051539">
    <property type="term" value="F:4 iron, 4 sulfur cluster binding"/>
    <property type="evidence" value="ECO:0007669"/>
    <property type="project" value="TreeGrafter"/>
</dbReference>
<sequence length="349" mass="37341">MVTKEAVMDALSKVVDPEIDIDIVTLGMVRGVAVEGDKVSVTLALTSESCPLVDRIKDDVESVIKGLGGVSSVSIETDVMNEEEKSALLEKLKEKRKTLPMPGKLPKHGIKRILAILSGKGGVGKSSVTSLIAVGMQRRGLKVGVLDADITGPSIPKIFGVNEVPFVLEGKIIPATSSKGIKIISMNLLLGNEETPVIWRGPLVSTAIKQFYTDVDWGELDYLLVDLPPGTSDAQLTVLQLLPVDGIVVVTSPQELAGVIVSKAVQMSKMLAVPIVGVLENMSYVQCPKCGEIIRLFGDSRGKLMAEQINTQFLGSLPIDPSLSAACDKGKIEEYHNKAFEEVVEKLVS</sequence>
<keyword evidence="2 8" id="KW-0547">Nucleotide-binding</keyword>